<protein>
    <submittedName>
        <fullName evidence="1">Uncharacterized protein</fullName>
    </submittedName>
</protein>
<dbReference type="AlphaFoldDB" id="F5S6J8"/>
<accession>F5S6J8</accession>
<evidence type="ECO:0000313" key="1">
    <source>
        <dbReference type="EMBL" id="EGK09902.1"/>
    </source>
</evidence>
<feature type="non-terminal residue" evidence="1">
    <location>
        <position position="1"/>
    </location>
</feature>
<gene>
    <name evidence="1" type="ORF">HMPREF0476_0831</name>
</gene>
<organism evidence="1 2">
    <name type="scientific">Kingella kingae ATCC 23330</name>
    <dbReference type="NCBI Taxonomy" id="887327"/>
    <lineage>
        <taxon>Bacteria</taxon>
        <taxon>Pseudomonadati</taxon>
        <taxon>Pseudomonadota</taxon>
        <taxon>Betaproteobacteria</taxon>
        <taxon>Neisseriales</taxon>
        <taxon>Neisseriaceae</taxon>
        <taxon>Kingella</taxon>
    </lineage>
</organism>
<name>F5S6J8_KINKI</name>
<dbReference type="Proteomes" id="UP000004207">
    <property type="component" value="Unassembled WGS sequence"/>
</dbReference>
<keyword evidence="2" id="KW-1185">Reference proteome</keyword>
<comment type="caution">
    <text evidence="1">The sequence shown here is derived from an EMBL/GenBank/DDBJ whole genome shotgun (WGS) entry which is preliminary data.</text>
</comment>
<dbReference type="eggNOG" id="ENOG502ZMKQ">
    <property type="taxonomic scope" value="Bacteria"/>
</dbReference>
<sequence length="169" mass="18378">LLAILESYDILILTFFNKANIMKRLFSFSMIAVLGLMTGCAELNTGLQQINSTLGSLTSTVAGGGTVNIGNKVTNQYEIKNFALEVGQESLAHKPVVFKGEVYNKTSKGIRLDIFVPTYDSQGFACNSLHTSISLSANEKTRLDNADYVGVKTGCSINTSKIKYNLTTY</sequence>
<evidence type="ECO:0000313" key="2">
    <source>
        <dbReference type="Proteomes" id="UP000004207"/>
    </source>
</evidence>
<dbReference type="HOGENOM" id="CLU_1756415_0_0_4"/>
<proteinExistence type="predicted"/>
<dbReference type="RefSeq" id="WP_003786373.1">
    <property type="nucleotide sequence ID" value="NZ_GL891960.1"/>
</dbReference>
<dbReference type="EMBL" id="AFHS01000030">
    <property type="protein sequence ID" value="EGK09902.1"/>
    <property type="molecule type" value="Genomic_DNA"/>
</dbReference>
<reference evidence="1 2" key="1">
    <citation type="submission" date="2011-04" db="EMBL/GenBank/DDBJ databases">
        <authorList>
            <person name="Muzny D."/>
            <person name="Qin X."/>
            <person name="Deng J."/>
            <person name="Jiang H."/>
            <person name="Liu Y."/>
            <person name="Qu J."/>
            <person name="Song X.-Z."/>
            <person name="Zhang L."/>
            <person name="Thornton R."/>
            <person name="Coyle M."/>
            <person name="Francisco L."/>
            <person name="Jackson L."/>
            <person name="Javaid M."/>
            <person name="Korchina V."/>
            <person name="Kovar C."/>
            <person name="Mata R."/>
            <person name="Mathew T."/>
            <person name="Ngo R."/>
            <person name="Nguyen L."/>
            <person name="Nguyen N."/>
            <person name="Okwuonu G."/>
            <person name="Ongeri F."/>
            <person name="Pham C."/>
            <person name="Simmons D."/>
            <person name="Wilczek-Boney K."/>
            <person name="Hale W."/>
            <person name="Jakkamsetti A."/>
            <person name="Pham P."/>
            <person name="Ruth R."/>
            <person name="San Lucas F."/>
            <person name="Warren J."/>
            <person name="Zhang J."/>
            <person name="Zhao Z."/>
            <person name="Zhou C."/>
            <person name="Zhu D."/>
            <person name="Lee S."/>
            <person name="Bess C."/>
            <person name="Blankenburg K."/>
            <person name="Forbes L."/>
            <person name="Fu Q."/>
            <person name="Gubbala S."/>
            <person name="Hirani K."/>
            <person name="Jayaseelan J.C."/>
            <person name="Lara F."/>
            <person name="Munidasa M."/>
            <person name="Palculict T."/>
            <person name="Patil S."/>
            <person name="Pu L.-L."/>
            <person name="Saada N."/>
            <person name="Tang L."/>
            <person name="Weissenberger G."/>
            <person name="Zhu Y."/>
            <person name="Hemphill L."/>
            <person name="Shang Y."/>
            <person name="Youmans B."/>
            <person name="Ayvaz T."/>
            <person name="Ross M."/>
            <person name="Santibanez J."/>
            <person name="Aqrawi P."/>
            <person name="Gross S."/>
            <person name="Joshi V."/>
            <person name="Fowler G."/>
            <person name="Nazareth L."/>
            <person name="Reid J."/>
            <person name="Worley K."/>
            <person name="Petrosino J."/>
            <person name="Highlander S."/>
            <person name="Gibbs R."/>
        </authorList>
    </citation>
    <scope>NUCLEOTIDE SEQUENCE [LARGE SCALE GENOMIC DNA]</scope>
    <source>
        <strain evidence="1 2">ATCC 23330</strain>
    </source>
</reference>